<feature type="transmembrane region" description="Helical" evidence="2">
    <location>
        <begin position="184"/>
        <end position="211"/>
    </location>
</feature>
<dbReference type="AlphaFoldDB" id="A0A5J5KYE7"/>
<comment type="caution">
    <text evidence="3">The sequence shown here is derived from an EMBL/GenBank/DDBJ whole genome shotgun (WGS) entry which is preliminary data.</text>
</comment>
<dbReference type="EMBL" id="SZWF01000005">
    <property type="protein sequence ID" value="KAA9394693.1"/>
    <property type="molecule type" value="Genomic_DNA"/>
</dbReference>
<name>A0A5J5KYE7_9MICC</name>
<proteinExistence type="predicted"/>
<protein>
    <recommendedName>
        <fullName evidence="5">CPBP family intramembrane metalloprotease</fullName>
    </recommendedName>
</protein>
<feature type="region of interest" description="Disordered" evidence="1">
    <location>
        <begin position="1"/>
        <end position="23"/>
    </location>
</feature>
<dbReference type="Proteomes" id="UP000325957">
    <property type="component" value="Unassembled WGS sequence"/>
</dbReference>
<feature type="compositionally biased region" description="Basic and acidic residues" evidence="1">
    <location>
        <begin position="1"/>
        <end position="10"/>
    </location>
</feature>
<evidence type="ECO:0008006" key="5">
    <source>
        <dbReference type="Google" id="ProtNLM"/>
    </source>
</evidence>
<keyword evidence="2" id="KW-1133">Transmembrane helix</keyword>
<evidence type="ECO:0000256" key="2">
    <source>
        <dbReference type="SAM" id="Phobius"/>
    </source>
</evidence>
<keyword evidence="2" id="KW-0812">Transmembrane</keyword>
<dbReference type="RefSeq" id="WP_158033364.1">
    <property type="nucleotide sequence ID" value="NZ_ML708614.1"/>
</dbReference>
<accession>A0A5J5KYE7</accession>
<feature type="transmembrane region" description="Helical" evidence="2">
    <location>
        <begin position="57"/>
        <end position="75"/>
    </location>
</feature>
<feature type="transmembrane region" description="Helical" evidence="2">
    <location>
        <begin position="95"/>
        <end position="113"/>
    </location>
</feature>
<feature type="transmembrane region" description="Helical" evidence="2">
    <location>
        <begin position="223"/>
        <end position="241"/>
    </location>
</feature>
<keyword evidence="4" id="KW-1185">Reference proteome</keyword>
<sequence length="286" mass="29831">MHSSGRRTDSTPRGGSGAERGRTRSRLRAGLLGSARGLSAPAAGSGAGGRTGPSRPLLGLVLAACAVLAAIQLPLAGIPDLMYPPGRLLPLWPQTLIWAAAGLIWGLAVRRIYLGLKRSAHRRNVFGGSIAPPSVSDDHRHVAVALWLCVAAVLCAVILPPMLVGQWTLQPVQMWHGLYTTYGMAGILASAGWLVHLCGFAMVTSLALAACQSLVETFLPRPWATRVPWGGLLIGLVGGLQQAVSGGLPAFVTALVALTLLGAVHLLTGRLLRWTAPAAALVLIFL</sequence>
<feature type="transmembrane region" description="Helical" evidence="2">
    <location>
        <begin position="247"/>
        <end position="267"/>
    </location>
</feature>
<feature type="transmembrane region" description="Helical" evidence="2">
    <location>
        <begin position="142"/>
        <end position="164"/>
    </location>
</feature>
<dbReference type="OrthoDB" id="4879578at2"/>
<evidence type="ECO:0000313" key="4">
    <source>
        <dbReference type="Proteomes" id="UP000325957"/>
    </source>
</evidence>
<keyword evidence="2" id="KW-0472">Membrane</keyword>
<evidence type="ECO:0000256" key="1">
    <source>
        <dbReference type="SAM" id="MobiDB-lite"/>
    </source>
</evidence>
<reference evidence="3 4" key="1">
    <citation type="submission" date="2019-05" db="EMBL/GenBank/DDBJ databases">
        <title>Kocuria coralli sp. nov., a novel actinobacterium isolated from coral reef seawater.</title>
        <authorList>
            <person name="Li J."/>
        </authorList>
    </citation>
    <scope>NUCLEOTIDE SEQUENCE [LARGE SCALE GENOMIC DNA]</scope>
    <source>
        <strain evidence="3 4">SCSIO 13007</strain>
    </source>
</reference>
<evidence type="ECO:0000313" key="3">
    <source>
        <dbReference type="EMBL" id="KAA9394693.1"/>
    </source>
</evidence>
<gene>
    <name evidence="3" type="ORF">FCK90_05860</name>
</gene>
<organism evidence="3 4">
    <name type="scientific">Kocuria coralli</name>
    <dbReference type="NCBI Taxonomy" id="1461025"/>
    <lineage>
        <taxon>Bacteria</taxon>
        <taxon>Bacillati</taxon>
        <taxon>Actinomycetota</taxon>
        <taxon>Actinomycetes</taxon>
        <taxon>Micrococcales</taxon>
        <taxon>Micrococcaceae</taxon>
        <taxon>Kocuria</taxon>
    </lineage>
</organism>